<dbReference type="SUPFAM" id="SSF53474">
    <property type="entry name" value="alpha/beta-Hydrolases"/>
    <property type="match status" value="1"/>
</dbReference>
<protein>
    <recommendedName>
        <fullName evidence="3">AB hydrolase-1 domain-containing protein</fullName>
    </recommendedName>
</protein>
<dbReference type="AlphaFoldDB" id="M2SR34"/>
<dbReference type="eggNOG" id="KOG4840">
    <property type="taxonomic scope" value="Eukaryota"/>
</dbReference>
<dbReference type="OMA" id="LHYLYSP"/>
<evidence type="ECO:0000313" key="2">
    <source>
        <dbReference type="Proteomes" id="UP000016936"/>
    </source>
</evidence>
<sequence length="301" mass="32818">MPSLYTVRVHPFTSPTPHSCAYEYGVRDSPNALVYIGGLTDGPQTSDLVLKIDSALENMAETDTFSYSVFEFRMRSSYTGFGYSSLKNDVEDLAALVGYLKGEDVRKEKVVVMGSSTGCQAIMTYATTLPAPPPVDGYIMQAPTSDRETASLLMSPEFLHTSLQHAEDLIVKGKKMQIMPSYFIPPIFSSPISAYRWHSLVSVGGDDDFFSSNLPASTIGSSFGRLDKPTLIVMSGKDEMVPLAVDKEALLKKWVNAIPKGLAGNQSGVLPDADHELTTDGGTRPFIDKFCTFLKDLEKIG</sequence>
<dbReference type="EMBL" id="KB445581">
    <property type="protein sequence ID" value="EMD87770.1"/>
    <property type="molecule type" value="Genomic_DNA"/>
</dbReference>
<proteinExistence type="predicted"/>
<dbReference type="Pfam" id="PF08538">
    <property type="entry name" value="DUF1749"/>
    <property type="match status" value="1"/>
</dbReference>
<gene>
    <name evidence="1" type="ORF">COCHEDRAFT_1216895</name>
</gene>
<reference evidence="2" key="2">
    <citation type="journal article" date="2013" name="PLoS Genet.">
        <title>Comparative genome structure, secondary metabolite, and effector coding capacity across Cochliobolus pathogens.</title>
        <authorList>
            <person name="Condon B.J."/>
            <person name="Leng Y."/>
            <person name="Wu D."/>
            <person name="Bushley K.E."/>
            <person name="Ohm R.A."/>
            <person name="Otillar R."/>
            <person name="Martin J."/>
            <person name="Schackwitz W."/>
            <person name="Grimwood J."/>
            <person name="MohdZainudin N."/>
            <person name="Xue C."/>
            <person name="Wang R."/>
            <person name="Manning V.A."/>
            <person name="Dhillon B."/>
            <person name="Tu Z.J."/>
            <person name="Steffenson B.J."/>
            <person name="Salamov A."/>
            <person name="Sun H."/>
            <person name="Lowry S."/>
            <person name="LaButti K."/>
            <person name="Han J."/>
            <person name="Copeland A."/>
            <person name="Lindquist E."/>
            <person name="Barry K."/>
            <person name="Schmutz J."/>
            <person name="Baker S.E."/>
            <person name="Ciuffetti L.M."/>
            <person name="Grigoriev I.V."/>
            <person name="Zhong S."/>
            <person name="Turgeon B.G."/>
        </authorList>
    </citation>
    <scope>NUCLEOTIDE SEQUENCE [LARGE SCALE GENOMIC DNA]</scope>
    <source>
        <strain evidence="2">C5 / ATCC 48332 / race O</strain>
    </source>
</reference>
<evidence type="ECO:0000313" key="1">
    <source>
        <dbReference type="EMBL" id="EMD87770.1"/>
    </source>
</evidence>
<dbReference type="InterPro" id="IPR013744">
    <property type="entry name" value="SidJ"/>
</dbReference>
<dbReference type="Gene3D" id="3.40.50.1820">
    <property type="entry name" value="alpha/beta hydrolase"/>
    <property type="match status" value="1"/>
</dbReference>
<dbReference type="Proteomes" id="UP000016936">
    <property type="component" value="Unassembled WGS sequence"/>
</dbReference>
<keyword evidence="2" id="KW-1185">Reference proteome</keyword>
<dbReference type="PANTHER" id="PTHR31591">
    <property type="entry name" value="UPF0613 PROTEIN PB24D3.06C"/>
    <property type="match status" value="1"/>
</dbReference>
<name>M2SR34_COCH5</name>
<reference evidence="1 2" key="1">
    <citation type="journal article" date="2012" name="PLoS Pathog.">
        <title>Diverse lifestyles and strategies of plant pathogenesis encoded in the genomes of eighteen Dothideomycetes fungi.</title>
        <authorList>
            <person name="Ohm R.A."/>
            <person name="Feau N."/>
            <person name="Henrissat B."/>
            <person name="Schoch C.L."/>
            <person name="Horwitz B.A."/>
            <person name="Barry K.W."/>
            <person name="Condon B.J."/>
            <person name="Copeland A.C."/>
            <person name="Dhillon B."/>
            <person name="Glaser F."/>
            <person name="Hesse C.N."/>
            <person name="Kosti I."/>
            <person name="LaButti K."/>
            <person name="Lindquist E.A."/>
            <person name="Lucas S."/>
            <person name="Salamov A.A."/>
            <person name="Bradshaw R.E."/>
            <person name="Ciuffetti L."/>
            <person name="Hamelin R.C."/>
            <person name="Kema G.H.J."/>
            <person name="Lawrence C."/>
            <person name="Scott J.A."/>
            <person name="Spatafora J.W."/>
            <person name="Turgeon B.G."/>
            <person name="de Wit P.J.G.M."/>
            <person name="Zhong S."/>
            <person name="Goodwin S.B."/>
            <person name="Grigoriev I.V."/>
        </authorList>
    </citation>
    <scope>NUCLEOTIDE SEQUENCE [LARGE SCALE GENOMIC DNA]</scope>
    <source>
        <strain evidence="2">C5 / ATCC 48332 / race O</strain>
    </source>
</reference>
<dbReference type="HOGENOM" id="CLU_049633_1_0_1"/>
<dbReference type="PANTHER" id="PTHR31591:SF7">
    <property type="entry name" value="DUF1749-DOMAIN-CONTAINING PROTEIN"/>
    <property type="match status" value="1"/>
</dbReference>
<evidence type="ECO:0008006" key="3">
    <source>
        <dbReference type="Google" id="ProtNLM"/>
    </source>
</evidence>
<dbReference type="OrthoDB" id="10034502at2759"/>
<dbReference type="InterPro" id="IPR029058">
    <property type="entry name" value="AB_hydrolase_fold"/>
</dbReference>
<accession>M2SR34</accession>
<organism evidence="1 2">
    <name type="scientific">Cochliobolus heterostrophus (strain C5 / ATCC 48332 / race O)</name>
    <name type="common">Southern corn leaf blight fungus</name>
    <name type="synonym">Bipolaris maydis</name>
    <dbReference type="NCBI Taxonomy" id="701091"/>
    <lineage>
        <taxon>Eukaryota</taxon>
        <taxon>Fungi</taxon>
        <taxon>Dikarya</taxon>
        <taxon>Ascomycota</taxon>
        <taxon>Pezizomycotina</taxon>
        <taxon>Dothideomycetes</taxon>
        <taxon>Pleosporomycetidae</taxon>
        <taxon>Pleosporales</taxon>
        <taxon>Pleosporineae</taxon>
        <taxon>Pleosporaceae</taxon>
        <taxon>Bipolaris</taxon>
    </lineage>
</organism>